<dbReference type="Proteomes" id="UP000314294">
    <property type="component" value="Unassembled WGS sequence"/>
</dbReference>
<comment type="caution">
    <text evidence="2">The sequence shown here is derived from an EMBL/GenBank/DDBJ whole genome shotgun (WGS) entry which is preliminary data.</text>
</comment>
<accession>A0A4Z2J0B9</accession>
<reference evidence="2 3" key="1">
    <citation type="submission" date="2019-03" db="EMBL/GenBank/DDBJ databases">
        <title>First draft genome of Liparis tanakae, snailfish: a comprehensive survey of snailfish specific genes.</title>
        <authorList>
            <person name="Kim W."/>
            <person name="Song I."/>
            <person name="Jeong J.-H."/>
            <person name="Kim D."/>
            <person name="Kim S."/>
            <person name="Ryu S."/>
            <person name="Song J.Y."/>
            <person name="Lee S.K."/>
        </authorList>
    </citation>
    <scope>NUCLEOTIDE SEQUENCE [LARGE SCALE GENOMIC DNA]</scope>
    <source>
        <tissue evidence="2">Muscle</tissue>
    </source>
</reference>
<keyword evidence="3" id="KW-1185">Reference proteome</keyword>
<organism evidence="2 3">
    <name type="scientific">Liparis tanakae</name>
    <name type="common">Tanaka's snailfish</name>
    <dbReference type="NCBI Taxonomy" id="230148"/>
    <lineage>
        <taxon>Eukaryota</taxon>
        <taxon>Metazoa</taxon>
        <taxon>Chordata</taxon>
        <taxon>Craniata</taxon>
        <taxon>Vertebrata</taxon>
        <taxon>Euteleostomi</taxon>
        <taxon>Actinopterygii</taxon>
        <taxon>Neopterygii</taxon>
        <taxon>Teleostei</taxon>
        <taxon>Neoteleostei</taxon>
        <taxon>Acanthomorphata</taxon>
        <taxon>Eupercaria</taxon>
        <taxon>Perciformes</taxon>
        <taxon>Cottioidei</taxon>
        <taxon>Cottales</taxon>
        <taxon>Liparidae</taxon>
        <taxon>Liparis</taxon>
    </lineage>
</organism>
<gene>
    <name evidence="2" type="ORF">EYF80_006599</name>
</gene>
<evidence type="ECO:0000313" key="2">
    <source>
        <dbReference type="EMBL" id="TNN82992.1"/>
    </source>
</evidence>
<proteinExistence type="predicted"/>
<evidence type="ECO:0000256" key="1">
    <source>
        <dbReference type="SAM" id="MobiDB-lite"/>
    </source>
</evidence>
<protein>
    <submittedName>
        <fullName evidence="2">Uncharacterized protein</fullName>
    </submittedName>
</protein>
<name>A0A4Z2J0B9_9TELE</name>
<feature type="compositionally biased region" description="Low complexity" evidence="1">
    <location>
        <begin position="65"/>
        <end position="77"/>
    </location>
</feature>
<dbReference type="AlphaFoldDB" id="A0A4Z2J0B9"/>
<sequence>MEGSNGIGSGRLEPFGVQGLTRRLDGTNLLKTFGSCTNHGCHRMSSVTTARTTKRTTKAACEIIAGGATPPSGPSGESRPEALTLPPPPASL</sequence>
<dbReference type="EMBL" id="SRLO01000035">
    <property type="protein sequence ID" value="TNN82992.1"/>
    <property type="molecule type" value="Genomic_DNA"/>
</dbReference>
<evidence type="ECO:0000313" key="3">
    <source>
        <dbReference type="Proteomes" id="UP000314294"/>
    </source>
</evidence>
<feature type="region of interest" description="Disordered" evidence="1">
    <location>
        <begin position="65"/>
        <end position="92"/>
    </location>
</feature>